<reference evidence="1" key="1">
    <citation type="submission" date="2023-06" db="EMBL/GenBank/DDBJ databases">
        <title>Genomic of Parafulvivirga corallium.</title>
        <authorList>
            <person name="Wang G."/>
        </authorList>
    </citation>
    <scope>NUCLEOTIDE SEQUENCE</scope>
    <source>
        <strain evidence="1">BMA10</strain>
    </source>
</reference>
<accession>A0ABT8KMH6</accession>
<protein>
    <submittedName>
        <fullName evidence="1">RloB family protein</fullName>
    </submittedName>
</protein>
<proteinExistence type="predicted"/>
<gene>
    <name evidence="1" type="ORF">QQ008_11225</name>
</gene>
<comment type="caution">
    <text evidence="1">The sequence shown here is derived from an EMBL/GenBank/DDBJ whole genome shotgun (WGS) entry which is preliminary data.</text>
</comment>
<dbReference type="InterPro" id="IPR025591">
    <property type="entry name" value="RloB"/>
</dbReference>
<dbReference type="Pfam" id="PF13707">
    <property type="entry name" value="RloB"/>
    <property type="match status" value="1"/>
</dbReference>
<keyword evidence="2" id="KW-1185">Reference proteome</keyword>
<organism evidence="1 2">
    <name type="scientific">Splendidivirga corallicola</name>
    <dbReference type="NCBI Taxonomy" id="3051826"/>
    <lineage>
        <taxon>Bacteria</taxon>
        <taxon>Pseudomonadati</taxon>
        <taxon>Bacteroidota</taxon>
        <taxon>Cytophagia</taxon>
        <taxon>Cytophagales</taxon>
        <taxon>Splendidivirgaceae</taxon>
        <taxon>Splendidivirga</taxon>
    </lineage>
</organism>
<sequence>MGRKRKKSKGKKINPTLFVFCEGDTEEAYVNMLKSHYRLPSIQIHPKIGGNNITASYIQNYKKDKPTHEKDINYLMYDLDVRGVLSRLQKIGNSVLLLSNPCLELWFLLHYKNQTTNIDCTYCCKELNNRNKSYKKGVIGQKLKEKLLSKSKEAIGRAKNLNEFGNPSSTIYRLIEMLNELKNKA</sequence>
<name>A0ABT8KMH6_9BACT</name>
<evidence type="ECO:0000313" key="2">
    <source>
        <dbReference type="Proteomes" id="UP001172082"/>
    </source>
</evidence>
<dbReference type="RefSeq" id="WP_346751966.1">
    <property type="nucleotide sequence ID" value="NZ_JAUJEA010000003.1"/>
</dbReference>
<dbReference type="EMBL" id="JAUJEA010000003">
    <property type="protein sequence ID" value="MDN5201942.1"/>
    <property type="molecule type" value="Genomic_DNA"/>
</dbReference>
<evidence type="ECO:0000313" key="1">
    <source>
        <dbReference type="EMBL" id="MDN5201942.1"/>
    </source>
</evidence>
<dbReference type="Proteomes" id="UP001172082">
    <property type="component" value="Unassembled WGS sequence"/>
</dbReference>